<accession>A0A1B8RUN2</accession>
<dbReference type="AlphaFoldDB" id="A0A1B8RUN2"/>
<feature type="transmembrane region" description="Helical" evidence="7">
    <location>
        <begin position="78"/>
        <end position="102"/>
    </location>
</feature>
<dbReference type="GO" id="GO:0005886">
    <property type="term" value="C:plasma membrane"/>
    <property type="evidence" value="ECO:0007669"/>
    <property type="project" value="UniProtKB-SubCell"/>
</dbReference>
<evidence type="ECO:0000313" key="8">
    <source>
        <dbReference type="EMBL" id="OBY12460.1"/>
    </source>
</evidence>
<name>A0A1B8RUN2_9CLOT</name>
<gene>
    <name evidence="8" type="ORF">CP373A1_01225</name>
</gene>
<dbReference type="Pfam" id="PF00420">
    <property type="entry name" value="Oxidored_q2"/>
    <property type="match status" value="1"/>
</dbReference>
<keyword evidence="4 7" id="KW-0812">Transmembrane</keyword>
<evidence type="ECO:0000256" key="2">
    <source>
        <dbReference type="ARBA" id="ARBA00010388"/>
    </source>
</evidence>
<dbReference type="InterPro" id="IPR039428">
    <property type="entry name" value="NUOK/Mnh_C1-like"/>
</dbReference>
<dbReference type="InterPro" id="IPR050601">
    <property type="entry name" value="CPA3_antiporter_subunitC"/>
</dbReference>
<evidence type="ECO:0000256" key="3">
    <source>
        <dbReference type="ARBA" id="ARBA00022475"/>
    </source>
</evidence>
<keyword evidence="5 7" id="KW-1133">Transmembrane helix</keyword>
<comment type="similarity">
    <text evidence="2">Belongs to the CPA3 antiporters (TC 2.A.63) subunit C family.</text>
</comment>
<dbReference type="eggNOG" id="COG1006">
    <property type="taxonomic scope" value="Bacteria"/>
</dbReference>
<dbReference type="Proteomes" id="UP000092714">
    <property type="component" value="Unassembled WGS sequence"/>
</dbReference>
<reference evidence="8 9" key="1">
    <citation type="submission" date="2016-06" db="EMBL/GenBank/DDBJ databases">
        <authorList>
            <person name="Kjaerup R.B."/>
            <person name="Dalgaard T.S."/>
            <person name="Juul-Madsen H.R."/>
        </authorList>
    </citation>
    <scope>NUCLEOTIDE SEQUENCE [LARGE SCALE GENOMIC DNA]</scope>
    <source>
        <strain evidence="8 9">373-A1</strain>
    </source>
</reference>
<evidence type="ECO:0000313" key="9">
    <source>
        <dbReference type="Proteomes" id="UP000092714"/>
    </source>
</evidence>
<proteinExistence type="inferred from homology"/>
<comment type="caution">
    <text evidence="8">The sequence shown here is derived from an EMBL/GenBank/DDBJ whole genome shotgun (WGS) entry which is preliminary data.</text>
</comment>
<feature type="transmembrane region" description="Helical" evidence="7">
    <location>
        <begin position="6"/>
        <end position="28"/>
    </location>
</feature>
<comment type="subcellular location">
    <subcellularLocation>
        <location evidence="1">Cell membrane</location>
        <topology evidence="1">Multi-pass membrane protein</topology>
    </subcellularLocation>
</comment>
<feature type="transmembrane region" description="Helical" evidence="7">
    <location>
        <begin position="35"/>
        <end position="58"/>
    </location>
</feature>
<evidence type="ECO:0000256" key="7">
    <source>
        <dbReference type="SAM" id="Phobius"/>
    </source>
</evidence>
<dbReference type="PANTHER" id="PTHR34583">
    <property type="entry name" value="ANTIPORTER SUBUNIT MNHC2-RELATED"/>
    <property type="match status" value="1"/>
</dbReference>
<evidence type="ECO:0000256" key="6">
    <source>
        <dbReference type="ARBA" id="ARBA00023136"/>
    </source>
</evidence>
<keyword evidence="9" id="KW-1185">Reference proteome</keyword>
<organism evidence="8 9">
    <name type="scientific">Clostridium paraputrificum</name>
    <dbReference type="NCBI Taxonomy" id="29363"/>
    <lineage>
        <taxon>Bacteria</taxon>
        <taxon>Bacillati</taxon>
        <taxon>Bacillota</taxon>
        <taxon>Clostridia</taxon>
        <taxon>Eubacteriales</taxon>
        <taxon>Clostridiaceae</taxon>
        <taxon>Clostridium</taxon>
    </lineage>
</organism>
<dbReference type="PANTHER" id="PTHR34583:SF2">
    <property type="entry name" value="ANTIPORTER SUBUNIT MNHC2-RELATED"/>
    <property type="match status" value="1"/>
</dbReference>
<protein>
    <submittedName>
        <fullName evidence="8">Cation:proton antiporter</fullName>
    </submittedName>
</protein>
<dbReference type="EMBL" id="MAPZ01000009">
    <property type="protein sequence ID" value="OBY12460.1"/>
    <property type="molecule type" value="Genomic_DNA"/>
</dbReference>
<evidence type="ECO:0000256" key="5">
    <source>
        <dbReference type="ARBA" id="ARBA00022989"/>
    </source>
</evidence>
<sequence>MRRRDWKMIINYIGAFLLIVIGLALIIFKKNLIKIVIGMGVMDSGINLLLITIGFRAGGTAPIFISDLKDGAFFVDPIPQALTLTSIVIGACVTALALSLVIKIKERYGSIESDKVRRLKG</sequence>
<evidence type="ECO:0000256" key="4">
    <source>
        <dbReference type="ARBA" id="ARBA00022692"/>
    </source>
</evidence>
<keyword evidence="3" id="KW-1003">Cell membrane</keyword>
<evidence type="ECO:0000256" key="1">
    <source>
        <dbReference type="ARBA" id="ARBA00004651"/>
    </source>
</evidence>
<dbReference type="Gene3D" id="1.10.287.3510">
    <property type="match status" value="1"/>
</dbReference>
<keyword evidence="6 7" id="KW-0472">Membrane</keyword>